<protein>
    <submittedName>
        <fullName evidence="2">Conjugal transfer protein TraH</fullName>
    </submittedName>
</protein>
<proteinExistence type="predicted"/>
<dbReference type="Pfam" id="PF06122">
    <property type="entry name" value="TraH"/>
    <property type="match status" value="1"/>
</dbReference>
<evidence type="ECO:0000256" key="1">
    <source>
        <dbReference type="SAM" id="SignalP"/>
    </source>
</evidence>
<gene>
    <name evidence="2" type="ORF">BCS90_14505</name>
</gene>
<feature type="signal peptide" evidence="1">
    <location>
        <begin position="1"/>
        <end position="22"/>
    </location>
</feature>
<accession>A0A7Z1MK72</accession>
<keyword evidence="1" id="KW-0732">Signal</keyword>
<dbReference type="RefSeq" id="WP_154723964.1">
    <property type="nucleotide sequence ID" value="NZ_CP170597.1"/>
</dbReference>
<dbReference type="AlphaFoldDB" id="A0A7Z1MK72"/>
<dbReference type="InterPro" id="IPR010927">
    <property type="entry name" value="T4SS_TraH"/>
</dbReference>
<dbReference type="EMBL" id="MDBS01000020">
    <property type="protein sequence ID" value="PMP30511.1"/>
    <property type="molecule type" value="Genomic_DNA"/>
</dbReference>
<comment type="caution">
    <text evidence="2">The sequence shown here is derived from an EMBL/GenBank/DDBJ whole genome shotgun (WGS) entry which is preliminary data.</text>
</comment>
<evidence type="ECO:0000313" key="2">
    <source>
        <dbReference type="EMBL" id="PMP30511.1"/>
    </source>
</evidence>
<reference evidence="2" key="1">
    <citation type="submission" date="2016-07" db="EMBL/GenBank/DDBJ databases">
        <authorList>
            <person name="Kauffman K."/>
            <person name="Arevalo P."/>
            <person name="Polz M.F."/>
        </authorList>
    </citation>
    <scope>NUCLEOTIDE SEQUENCE</scope>
    <source>
        <strain evidence="2">10N.222.46.E12</strain>
    </source>
</reference>
<name>A0A7Z1MK72_9VIBR</name>
<reference evidence="2" key="2">
    <citation type="journal article" date="2018" name="Nature">
        <title>A major lineage of non-tailed dsDNA viruses as unrecognized killers of marine bacteria.</title>
        <authorList>
            <person name="Kauffman K.M."/>
            <person name="Hussain F.A."/>
            <person name="Yang J."/>
            <person name="Arevalo P."/>
            <person name="Brown J.M."/>
            <person name="Chang W.K."/>
            <person name="VanInsberghe D."/>
            <person name="Elsherbini J."/>
            <person name="Sharma R.S."/>
            <person name="Cutler M.B."/>
            <person name="Kelly L."/>
            <person name="Polz M.F."/>
        </authorList>
    </citation>
    <scope>NUCLEOTIDE SEQUENCE</scope>
    <source>
        <strain evidence="2">10N.222.46.E12</strain>
    </source>
</reference>
<feature type="chain" id="PRO_5031102344" evidence="1">
    <location>
        <begin position="23"/>
        <end position="457"/>
    </location>
</feature>
<sequence length="457" mass="50009">MRINPKTTTLALMVFMSLPVKADTGSDLHSFFNNMGYSSNVSSPSAYKGQTASYYNAGSLFVKNKIRNAQLVSVTLPSVSAGCGGIDAFFGSFSHINSNQLVAFGKSVVQNAAPFAVDLALQTWAPQIQVIKDKLQAIADKWLNQSINSCETAQASVAGLAAFSGNETKKTVCATLGTQNNAFSDWVSARHECGAMGRTPSMMQTARNTPEYSAMARTNHNIVWDAMLNNAFLDSDKALAEFFMSLSGTYIYDVQGNPTLYPSLFTDNNNMVNTLLYGGKSIAYKCDNTAKKQCINPSTHEITIASSKAFDSMVQVKLERLHYALTTDATLSDADKSFLEYTTIPIFTMLANHVKEGSQPPLTLYSKVISADILNLYLTDSLGVIRHSLATTFNDPKDIEKIENSVSEARTFVVRYQEKAARQLNEYEDLVGHQRELAHLAEGKISSKVNQLLSFGE</sequence>
<organism evidence="2">
    <name type="scientific">Vibrio cyclitrophicus</name>
    <dbReference type="NCBI Taxonomy" id="47951"/>
    <lineage>
        <taxon>Bacteria</taxon>
        <taxon>Pseudomonadati</taxon>
        <taxon>Pseudomonadota</taxon>
        <taxon>Gammaproteobacteria</taxon>
        <taxon>Vibrionales</taxon>
        <taxon>Vibrionaceae</taxon>
        <taxon>Vibrio</taxon>
    </lineage>
</organism>